<keyword evidence="1" id="KW-1133">Transmembrane helix</keyword>
<dbReference type="Proteomes" id="UP001174196">
    <property type="component" value="Unassembled WGS sequence"/>
</dbReference>
<accession>A0ABT8IPZ8</accession>
<dbReference type="EMBL" id="JANRHH010000047">
    <property type="protein sequence ID" value="MDN4594858.1"/>
    <property type="molecule type" value="Genomic_DNA"/>
</dbReference>
<proteinExistence type="predicted"/>
<evidence type="ECO:0000313" key="2">
    <source>
        <dbReference type="EMBL" id="MDN4594858.1"/>
    </source>
</evidence>
<feature type="transmembrane region" description="Helical" evidence="1">
    <location>
        <begin position="38"/>
        <end position="63"/>
    </location>
</feature>
<dbReference type="RefSeq" id="WP_301239726.1">
    <property type="nucleotide sequence ID" value="NZ_JANRHH010000047.1"/>
</dbReference>
<comment type="caution">
    <text evidence="2">The sequence shown here is derived from an EMBL/GenBank/DDBJ whole genome shotgun (WGS) entry which is preliminary data.</text>
</comment>
<gene>
    <name evidence="2" type="ORF">NWF35_13365</name>
</gene>
<organism evidence="2 3">
    <name type="scientific">Polycladomyces subterraneus</name>
    <dbReference type="NCBI Taxonomy" id="1016997"/>
    <lineage>
        <taxon>Bacteria</taxon>
        <taxon>Bacillati</taxon>
        <taxon>Bacillota</taxon>
        <taxon>Bacilli</taxon>
        <taxon>Bacillales</taxon>
        <taxon>Thermoactinomycetaceae</taxon>
        <taxon>Polycladomyces</taxon>
    </lineage>
</organism>
<sequence>MTIGLANVRIGEWQTNEMGLACMNGERKRIRPNYGLDAPAVVVGFGLLGGVLTILAVSIRWWIENPSWRPFLFLA</sequence>
<evidence type="ECO:0000313" key="3">
    <source>
        <dbReference type="Proteomes" id="UP001174196"/>
    </source>
</evidence>
<evidence type="ECO:0000256" key="1">
    <source>
        <dbReference type="SAM" id="Phobius"/>
    </source>
</evidence>
<keyword evidence="3" id="KW-1185">Reference proteome</keyword>
<protein>
    <submittedName>
        <fullName evidence="2">Uncharacterized protein</fullName>
    </submittedName>
</protein>
<keyword evidence="1" id="KW-0472">Membrane</keyword>
<keyword evidence="1" id="KW-0812">Transmembrane</keyword>
<name>A0ABT8IPZ8_9BACL</name>
<reference evidence="2" key="1">
    <citation type="submission" date="2022-08" db="EMBL/GenBank/DDBJ databases">
        <title>Polycladomyces zharkentsis sp. nov., a novel thermophilic CMC and starch-degrading bacterium isolated from a geothermal spring in Kazakhstan.</title>
        <authorList>
            <person name="Mashzhan A."/>
            <person name="Kistaubaeva A."/>
            <person name="Javier-Lopez R."/>
            <person name="Birkeland N.-K."/>
        </authorList>
    </citation>
    <scope>NUCLEOTIDE SEQUENCE</scope>
    <source>
        <strain evidence="2">KSR 13</strain>
    </source>
</reference>